<feature type="compositionally biased region" description="Polar residues" evidence="1">
    <location>
        <begin position="20"/>
        <end position="31"/>
    </location>
</feature>
<dbReference type="EMBL" id="JBFXLQ010000004">
    <property type="protein sequence ID" value="KAL2870886.1"/>
    <property type="molecule type" value="Genomic_DNA"/>
</dbReference>
<organism evidence="3 4">
    <name type="scientific">Aspergillus lucknowensis</name>
    <dbReference type="NCBI Taxonomy" id="176173"/>
    <lineage>
        <taxon>Eukaryota</taxon>
        <taxon>Fungi</taxon>
        <taxon>Dikarya</taxon>
        <taxon>Ascomycota</taxon>
        <taxon>Pezizomycotina</taxon>
        <taxon>Eurotiomycetes</taxon>
        <taxon>Eurotiomycetidae</taxon>
        <taxon>Eurotiales</taxon>
        <taxon>Aspergillaceae</taxon>
        <taxon>Aspergillus</taxon>
        <taxon>Aspergillus subgen. Nidulantes</taxon>
    </lineage>
</organism>
<feature type="compositionally biased region" description="Low complexity" evidence="1">
    <location>
        <begin position="261"/>
        <end position="272"/>
    </location>
</feature>
<dbReference type="PANTHER" id="PTHR39465:SF1">
    <property type="entry name" value="DNA LIGASE D 3'-PHOSPHOESTERASE DOMAIN-CONTAINING PROTEIN"/>
    <property type="match status" value="1"/>
</dbReference>
<dbReference type="RefSeq" id="XP_070889865.1">
    <property type="nucleotide sequence ID" value="XM_071025569.1"/>
</dbReference>
<dbReference type="PANTHER" id="PTHR39465">
    <property type="entry name" value="DNA LIGASE D, 3'-PHOSPHOESTERASE DOMAIN"/>
    <property type="match status" value="1"/>
</dbReference>
<accession>A0ABR4M252</accession>
<feature type="compositionally biased region" description="Basic and acidic residues" evidence="1">
    <location>
        <begin position="177"/>
        <end position="191"/>
    </location>
</feature>
<name>A0ABR4M252_9EURO</name>
<feature type="domain" description="DNA ligase D 3'-phosphoesterase" evidence="2">
    <location>
        <begin position="99"/>
        <end position="251"/>
    </location>
</feature>
<dbReference type="GO" id="GO:0016874">
    <property type="term" value="F:ligase activity"/>
    <property type="evidence" value="ECO:0007669"/>
    <property type="project" value="UniProtKB-KW"/>
</dbReference>
<sequence length="482" mass="53609">MDSSREETLASLTRPISPPRTRTANASATPSLSALEAGHASTHNHLQTISTHLRRFTPQGAGDQNPGELSEPSSRISIDAWRALFSRNAHQSGHHFVIHQHDHPVAGPHYDLRLQISQSSSVSWAVMYGLPGDANSKRLNRNATETRVHCLWNHLIETASAKTGSIVIWDTGQYEVLPDRPKGGSDTRFETETETDTDTDECPDRPPTATEKRTEKDTNAPLECEKLRTAFRNNKIRLRLHGSRLPKNYTVLLRRDKSDFRSPSTPSSLSRTTPRRKRRRVASGTKKPREPSPSQTDTDTDADADADADADLSSKTDTRDAPSSDRQSGSGGVPRTKRPRQQNLGSRSSDSNGNGTGEHEHSDDPDEQQSNELDYQIRLNNAYPGAVNDIGSIHQRRWFLGLDRVGCGFVREKSGGSRAAGKTRWVRGYDKRSGEMTGFDPFYVRGPEVERSVLTGRLGRDVLRDEGVEGFIPRRGWRPVLI</sequence>
<feature type="region of interest" description="Disordered" evidence="1">
    <location>
        <begin position="1"/>
        <end position="31"/>
    </location>
</feature>
<evidence type="ECO:0000313" key="4">
    <source>
        <dbReference type="Proteomes" id="UP001610432"/>
    </source>
</evidence>
<feature type="region of interest" description="Disordered" evidence="1">
    <location>
        <begin position="256"/>
        <end position="369"/>
    </location>
</feature>
<comment type="caution">
    <text evidence="3">The sequence shown here is derived from an EMBL/GenBank/DDBJ whole genome shotgun (WGS) entry which is preliminary data.</text>
</comment>
<feature type="compositionally biased region" description="Polar residues" evidence="1">
    <location>
        <begin position="341"/>
        <end position="353"/>
    </location>
</feature>
<protein>
    <submittedName>
        <fullName evidence="3">DNA polymerase ligase-domain-containing protein</fullName>
    </submittedName>
</protein>
<evidence type="ECO:0000313" key="3">
    <source>
        <dbReference type="EMBL" id="KAL2870886.1"/>
    </source>
</evidence>
<keyword evidence="3" id="KW-0436">Ligase</keyword>
<dbReference type="InterPro" id="IPR014144">
    <property type="entry name" value="LigD_PE_domain"/>
</dbReference>
<feature type="region of interest" description="Disordered" evidence="1">
    <location>
        <begin position="177"/>
        <end position="221"/>
    </location>
</feature>
<dbReference type="Proteomes" id="UP001610432">
    <property type="component" value="Unassembled WGS sequence"/>
</dbReference>
<feature type="compositionally biased region" description="Basic and acidic residues" evidence="1">
    <location>
        <begin position="210"/>
        <end position="221"/>
    </location>
</feature>
<reference evidence="3 4" key="1">
    <citation type="submission" date="2024-07" db="EMBL/GenBank/DDBJ databases">
        <title>Section-level genome sequencing and comparative genomics of Aspergillus sections Usti and Cavernicolus.</title>
        <authorList>
            <consortium name="Lawrence Berkeley National Laboratory"/>
            <person name="Nybo J.L."/>
            <person name="Vesth T.C."/>
            <person name="Theobald S."/>
            <person name="Frisvad J.C."/>
            <person name="Larsen T.O."/>
            <person name="Kjaerboelling I."/>
            <person name="Rothschild-Mancinelli K."/>
            <person name="Lyhne E.K."/>
            <person name="Kogle M.E."/>
            <person name="Barry K."/>
            <person name="Clum A."/>
            <person name="Na H."/>
            <person name="Ledsgaard L."/>
            <person name="Lin J."/>
            <person name="Lipzen A."/>
            <person name="Kuo A."/>
            <person name="Riley R."/>
            <person name="Mondo S."/>
            <person name="Labutti K."/>
            <person name="Haridas S."/>
            <person name="Pangalinan J."/>
            <person name="Salamov A.A."/>
            <person name="Simmons B.A."/>
            <person name="Magnuson J.K."/>
            <person name="Chen J."/>
            <person name="Drula E."/>
            <person name="Henrissat B."/>
            <person name="Wiebenga A."/>
            <person name="Lubbers R.J."/>
            <person name="Gomes A.C."/>
            <person name="Macurrencykelacurrency M.R."/>
            <person name="Stajich J."/>
            <person name="Grigoriev I.V."/>
            <person name="Mortensen U.H."/>
            <person name="De Vries R.P."/>
            <person name="Baker S.E."/>
            <person name="Andersen M.R."/>
        </authorList>
    </citation>
    <scope>NUCLEOTIDE SEQUENCE [LARGE SCALE GENOMIC DNA]</scope>
    <source>
        <strain evidence="3 4">CBS 449.75</strain>
    </source>
</reference>
<gene>
    <name evidence="3" type="ORF">BJX67DRAFT_210109</name>
</gene>
<feature type="compositionally biased region" description="Basic and acidic residues" evidence="1">
    <location>
        <begin position="312"/>
        <end position="323"/>
    </location>
</feature>
<evidence type="ECO:0000259" key="2">
    <source>
        <dbReference type="Pfam" id="PF13298"/>
    </source>
</evidence>
<feature type="compositionally biased region" description="Acidic residues" evidence="1">
    <location>
        <begin position="192"/>
        <end position="201"/>
    </location>
</feature>
<evidence type="ECO:0000256" key="1">
    <source>
        <dbReference type="SAM" id="MobiDB-lite"/>
    </source>
</evidence>
<proteinExistence type="predicted"/>
<dbReference type="Pfam" id="PF13298">
    <property type="entry name" value="LigD_N"/>
    <property type="match status" value="1"/>
</dbReference>
<keyword evidence="4" id="KW-1185">Reference proteome</keyword>
<dbReference type="GeneID" id="98140641"/>
<feature type="compositionally biased region" description="Acidic residues" evidence="1">
    <location>
        <begin position="298"/>
        <end position="310"/>
    </location>
</feature>